<dbReference type="EMBL" id="VSSQ01000156">
    <property type="protein sequence ID" value="MPL81938.1"/>
    <property type="molecule type" value="Genomic_DNA"/>
</dbReference>
<evidence type="ECO:0000313" key="1">
    <source>
        <dbReference type="EMBL" id="MPL81938.1"/>
    </source>
</evidence>
<name>A0A644US99_9ZZZZ</name>
<reference evidence="1" key="1">
    <citation type="submission" date="2019-08" db="EMBL/GenBank/DDBJ databases">
        <authorList>
            <person name="Kucharzyk K."/>
            <person name="Murdoch R.W."/>
            <person name="Higgins S."/>
            <person name="Loffler F."/>
        </authorList>
    </citation>
    <scope>NUCLEOTIDE SEQUENCE</scope>
</reference>
<comment type="caution">
    <text evidence="1">The sequence shown here is derived from an EMBL/GenBank/DDBJ whole genome shotgun (WGS) entry which is preliminary data.</text>
</comment>
<sequence length="65" mass="7710">MTPPRIEQSTKEERLAFVLNQWKCLSNCEICGKCSMLRGRNEEMLYADYIDGKRSYMDITLEIRM</sequence>
<protein>
    <submittedName>
        <fullName evidence="1">Uncharacterized protein</fullName>
    </submittedName>
</protein>
<dbReference type="AlphaFoldDB" id="A0A644US99"/>
<accession>A0A644US99</accession>
<organism evidence="1">
    <name type="scientific">bioreactor metagenome</name>
    <dbReference type="NCBI Taxonomy" id="1076179"/>
    <lineage>
        <taxon>unclassified sequences</taxon>
        <taxon>metagenomes</taxon>
        <taxon>ecological metagenomes</taxon>
    </lineage>
</organism>
<gene>
    <name evidence="1" type="ORF">SDC9_27872</name>
</gene>
<proteinExistence type="predicted"/>